<dbReference type="Pfam" id="PF05193">
    <property type="entry name" value="Peptidase_M16_C"/>
    <property type="match status" value="2"/>
</dbReference>
<accession>A0ABV9R125</accession>
<dbReference type="InterPro" id="IPR007863">
    <property type="entry name" value="Peptidase_M16_C"/>
</dbReference>
<feature type="domain" description="Peptidase M16 C-terminal" evidence="3">
    <location>
        <begin position="641"/>
        <end position="821"/>
    </location>
</feature>
<evidence type="ECO:0000313" key="4">
    <source>
        <dbReference type="EMBL" id="MFC4821479.1"/>
    </source>
</evidence>
<dbReference type="EMBL" id="JBHSHD010000010">
    <property type="protein sequence ID" value="MFC4821479.1"/>
    <property type="molecule type" value="Genomic_DNA"/>
</dbReference>
<dbReference type="Pfam" id="PF00675">
    <property type="entry name" value="Peptidase_M16"/>
    <property type="match status" value="2"/>
</dbReference>
<dbReference type="PANTHER" id="PTHR11851">
    <property type="entry name" value="METALLOPROTEASE"/>
    <property type="match status" value="1"/>
</dbReference>
<dbReference type="InterPro" id="IPR011249">
    <property type="entry name" value="Metalloenz_LuxS/M16"/>
</dbReference>
<dbReference type="InterPro" id="IPR050361">
    <property type="entry name" value="MPP/UQCRC_Complex"/>
</dbReference>
<proteinExistence type="inferred from homology"/>
<evidence type="ECO:0000259" key="2">
    <source>
        <dbReference type="Pfam" id="PF00675"/>
    </source>
</evidence>
<evidence type="ECO:0000256" key="1">
    <source>
        <dbReference type="ARBA" id="ARBA00007261"/>
    </source>
</evidence>
<feature type="domain" description="Peptidase M16 N-terminal" evidence="2">
    <location>
        <begin position="19"/>
        <end position="159"/>
    </location>
</feature>
<feature type="domain" description="Peptidase M16 C-terminal" evidence="3">
    <location>
        <begin position="176"/>
        <end position="351"/>
    </location>
</feature>
<dbReference type="SUPFAM" id="SSF63411">
    <property type="entry name" value="LuxS/MPP-like metallohydrolase"/>
    <property type="match status" value="4"/>
</dbReference>
<dbReference type="Gene3D" id="3.30.830.10">
    <property type="entry name" value="Metalloenzyme, LuxS/M16 peptidase-like"/>
    <property type="match status" value="4"/>
</dbReference>
<evidence type="ECO:0000313" key="5">
    <source>
        <dbReference type="Proteomes" id="UP001595886"/>
    </source>
</evidence>
<protein>
    <submittedName>
        <fullName evidence="4">M16 family metallopeptidase</fullName>
    </submittedName>
</protein>
<feature type="domain" description="Peptidase M16 N-terminal" evidence="2">
    <location>
        <begin position="488"/>
        <end position="603"/>
    </location>
</feature>
<dbReference type="InterPro" id="IPR011765">
    <property type="entry name" value="Pept_M16_N"/>
</dbReference>
<organism evidence="4 5">
    <name type="scientific">Dokdonella ginsengisoli</name>
    <dbReference type="NCBI Taxonomy" id="363846"/>
    <lineage>
        <taxon>Bacteria</taxon>
        <taxon>Pseudomonadati</taxon>
        <taxon>Pseudomonadota</taxon>
        <taxon>Gammaproteobacteria</taxon>
        <taxon>Lysobacterales</taxon>
        <taxon>Rhodanobacteraceae</taxon>
        <taxon>Dokdonella</taxon>
    </lineage>
</organism>
<comment type="similarity">
    <text evidence="1">Belongs to the peptidase M16 family.</text>
</comment>
<dbReference type="RefSeq" id="WP_380021756.1">
    <property type="nucleotide sequence ID" value="NZ_JBHSHD010000010.1"/>
</dbReference>
<sequence length="913" mass="98595">MDLPSIAFEKFRLDNGLTVIVHEDRKAPLVAVSVWYRVGSADEPPGRSGFAHLFEHLMFSGSEHHRDGYFAPFERVGATDVNGTTSFDRTNYFQTVPASALDLALWMESDRMGHLLGAIGQHELDTQRGVVQNEKRQHENRPYGRVWEALLEHAFPQNHPYRHTTIGSMDDLKAASLDDVRQWFGEYYGAANVTIALAGDISPALAREKMQAYFGDVAAGPALRHPAPWIAPRTASTRSVQIDAVPQRRLLRQWNVPGLAHADAPLLELAAFVLGGSVASRLYRRLVHRERLVDEVSVGLSAYALAGLFVASANLREGVETAQVEAAISEEWERFLAEGPDEDELLRAKTVLRLGFVRAIEKIGGRGGKAAVLAEGEIYHGDPAAYRVDLERCASATPATVLAAARRWLARGDHTLLVTPEREASVADAPPLPPASAPDPVPAMDAAYATRASGIDRRLGAPQVQHFPQVVFPEVRRARLRNGIEVVLAERAAIALTQVRLQLDAGIAADRGRGAGTAKLAFSMLGEGTRQRDSLAIALQRQRLGAQWRAETGLDASHVGVDALNSGLSGALELLAEIVREPAFRQADLERLRAQCLARIRRERADPAALGFRVLPRLLYGADHAYGIPFSGLGSEAAIASISPDALAAFHRDFVRPDRAAIFVVGDTNMETVLPLLDAAFGDWAAPDSPAPMVSRGEVPPQGPPRLFLVDRPGAQQSQIFAARTTSPTMAPDHLSTQLANAVFGGAFTSRLNMNLREDKHWSYGAHSTLVEALGPRPLLISAPVQTDRTAEAIGEILGELRAIGGDRPPTDAEIAKVKAQRTRALPGSYETGGAVLSALANNRLYGRGDDYVASLARAVEAQTTEQVAAAAKHLFATGAYTWLVVGDLSKVEAPVRALGFGELHILDPDVAA</sequence>
<name>A0ABV9R125_9GAMM</name>
<reference evidence="5" key="1">
    <citation type="journal article" date="2019" name="Int. J. Syst. Evol. Microbiol.">
        <title>The Global Catalogue of Microorganisms (GCM) 10K type strain sequencing project: providing services to taxonomists for standard genome sequencing and annotation.</title>
        <authorList>
            <consortium name="The Broad Institute Genomics Platform"/>
            <consortium name="The Broad Institute Genome Sequencing Center for Infectious Disease"/>
            <person name="Wu L."/>
            <person name="Ma J."/>
        </authorList>
    </citation>
    <scope>NUCLEOTIDE SEQUENCE [LARGE SCALE GENOMIC DNA]</scope>
    <source>
        <strain evidence="5">CCUG 30340</strain>
    </source>
</reference>
<keyword evidence="5" id="KW-1185">Reference proteome</keyword>
<evidence type="ECO:0000259" key="3">
    <source>
        <dbReference type="Pfam" id="PF05193"/>
    </source>
</evidence>
<comment type="caution">
    <text evidence="4">The sequence shown here is derived from an EMBL/GenBank/DDBJ whole genome shotgun (WGS) entry which is preliminary data.</text>
</comment>
<gene>
    <name evidence="4" type="ORF">ACFO6Q_14185</name>
</gene>
<dbReference type="PANTHER" id="PTHR11851:SF49">
    <property type="entry name" value="MITOCHONDRIAL-PROCESSING PEPTIDASE SUBUNIT ALPHA"/>
    <property type="match status" value="1"/>
</dbReference>
<dbReference type="Proteomes" id="UP001595886">
    <property type="component" value="Unassembled WGS sequence"/>
</dbReference>